<organism evidence="2">
    <name type="scientific">marine sediment metagenome</name>
    <dbReference type="NCBI Taxonomy" id="412755"/>
    <lineage>
        <taxon>unclassified sequences</taxon>
        <taxon>metagenomes</taxon>
        <taxon>ecological metagenomes</taxon>
    </lineage>
</organism>
<keyword evidence="1" id="KW-0472">Membrane</keyword>
<feature type="transmembrane region" description="Helical" evidence="1">
    <location>
        <begin position="81"/>
        <end position="100"/>
    </location>
</feature>
<evidence type="ECO:0000256" key="1">
    <source>
        <dbReference type="SAM" id="Phobius"/>
    </source>
</evidence>
<proteinExistence type="predicted"/>
<name>A0A0F9R737_9ZZZZ</name>
<comment type="caution">
    <text evidence="2">The sequence shown here is derived from an EMBL/GenBank/DDBJ whole genome shotgun (WGS) entry which is preliminary data.</text>
</comment>
<feature type="transmembrane region" description="Helical" evidence="1">
    <location>
        <begin position="181"/>
        <end position="200"/>
    </location>
</feature>
<gene>
    <name evidence="2" type="ORF">LCGC14_0928650</name>
</gene>
<dbReference type="EMBL" id="LAZR01003178">
    <property type="protein sequence ID" value="KKN21116.1"/>
    <property type="molecule type" value="Genomic_DNA"/>
</dbReference>
<evidence type="ECO:0000313" key="2">
    <source>
        <dbReference type="EMBL" id="KKN21116.1"/>
    </source>
</evidence>
<evidence type="ECO:0008006" key="3">
    <source>
        <dbReference type="Google" id="ProtNLM"/>
    </source>
</evidence>
<feature type="transmembrane region" description="Helical" evidence="1">
    <location>
        <begin position="106"/>
        <end position="124"/>
    </location>
</feature>
<keyword evidence="1" id="KW-0812">Transmembrane</keyword>
<protein>
    <recommendedName>
        <fullName evidence="3">Phosphatidic acid phosphatase type 2/haloperoxidase domain-containing protein</fullName>
    </recommendedName>
</protein>
<sequence>MRAFYQAISYLFHPLFIPLAGTVAYFTVTPKYSPATLQTHIFLPVLILTVIIPVIAFFILKNIGIVSSALTPSMEERKYPLYIHIILLLIVVYKVIPGQYTFELHYYFIGLIASALTTLLLLFLRVKASMHVMGLGSLFMFLVCLSIHFEINITLAVSVLTLITGLVATSRLYLRAHSKVEVFVGFLVGLLSQLMLVKFWL</sequence>
<feature type="transmembrane region" description="Helical" evidence="1">
    <location>
        <begin position="155"/>
        <end position="174"/>
    </location>
</feature>
<keyword evidence="1" id="KW-1133">Transmembrane helix</keyword>
<feature type="transmembrane region" description="Helical" evidence="1">
    <location>
        <begin position="40"/>
        <end position="60"/>
    </location>
</feature>
<dbReference type="AlphaFoldDB" id="A0A0F9R737"/>
<feature type="transmembrane region" description="Helical" evidence="1">
    <location>
        <begin position="7"/>
        <end position="28"/>
    </location>
</feature>
<reference evidence="2" key="1">
    <citation type="journal article" date="2015" name="Nature">
        <title>Complex archaea that bridge the gap between prokaryotes and eukaryotes.</title>
        <authorList>
            <person name="Spang A."/>
            <person name="Saw J.H."/>
            <person name="Jorgensen S.L."/>
            <person name="Zaremba-Niedzwiedzka K."/>
            <person name="Martijn J."/>
            <person name="Lind A.E."/>
            <person name="van Eijk R."/>
            <person name="Schleper C."/>
            <person name="Guy L."/>
            <person name="Ettema T.J."/>
        </authorList>
    </citation>
    <scope>NUCLEOTIDE SEQUENCE</scope>
</reference>
<feature type="transmembrane region" description="Helical" evidence="1">
    <location>
        <begin position="131"/>
        <end position="149"/>
    </location>
</feature>
<accession>A0A0F9R737</accession>